<accession>A0AAW3FBH1</accession>
<comment type="caution">
    <text evidence="2">The sequence shown here is derived from an EMBL/GenBank/DDBJ whole genome shotgun (WGS) entry which is preliminary data.</text>
</comment>
<proteinExistence type="predicted"/>
<sequence length="69" mass="7677">MGKQKGKNLTNRGGTQKEGDRQNTASPSPSRGRGCAWRDTCFLMRGKGFRTVWVVEGVKVVKRNGFFNS</sequence>
<evidence type="ECO:0000313" key="3">
    <source>
        <dbReference type="Proteomes" id="UP000029533"/>
    </source>
</evidence>
<dbReference type="EMBL" id="JRNJ01000107">
    <property type="protein sequence ID" value="KGF24428.1"/>
    <property type="molecule type" value="Genomic_DNA"/>
</dbReference>
<protein>
    <submittedName>
        <fullName evidence="2">Uncharacterized protein</fullName>
    </submittedName>
</protein>
<reference evidence="2 3" key="1">
    <citation type="submission" date="2014-07" db="EMBL/GenBank/DDBJ databases">
        <authorList>
            <person name="McCorrison J."/>
            <person name="Sanka R."/>
            <person name="Torralba M."/>
            <person name="Gillis M."/>
            <person name="Haft D.H."/>
            <person name="Methe B."/>
            <person name="Sutton G."/>
            <person name="Nelson K.E."/>
        </authorList>
    </citation>
    <scope>NUCLEOTIDE SEQUENCE [LARGE SCALE GENOMIC DNA]</scope>
    <source>
        <strain evidence="2 3">DNF00424</strain>
    </source>
</reference>
<gene>
    <name evidence="2" type="ORF">HMPREF2132_12565</name>
</gene>
<evidence type="ECO:0000313" key="2">
    <source>
        <dbReference type="EMBL" id="KGF24428.1"/>
    </source>
</evidence>
<dbReference type="AlphaFoldDB" id="A0AAW3FBH1"/>
<feature type="region of interest" description="Disordered" evidence="1">
    <location>
        <begin position="1"/>
        <end position="36"/>
    </location>
</feature>
<evidence type="ECO:0000256" key="1">
    <source>
        <dbReference type="SAM" id="MobiDB-lite"/>
    </source>
</evidence>
<dbReference type="Proteomes" id="UP000029533">
    <property type="component" value="Unassembled WGS sequence"/>
</dbReference>
<organism evidence="2 3">
    <name type="scientific">Prevotella histicola JCM 15637 = DNF00424</name>
    <dbReference type="NCBI Taxonomy" id="1236504"/>
    <lineage>
        <taxon>Bacteria</taxon>
        <taxon>Pseudomonadati</taxon>
        <taxon>Bacteroidota</taxon>
        <taxon>Bacteroidia</taxon>
        <taxon>Bacteroidales</taxon>
        <taxon>Prevotellaceae</taxon>
        <taxon>Prevotella</taxon>
    </lineage>
</organism>
<name>A0AAW3FBH1_9BACT</name>